<accession>A0ABX8R3A9</accession>
<gene>
    <name evidence="2" type="ORF">AGRA3207_005448</name>
</gene>
<sequence>MMLQTQHGHITAGTNDYDNGMPATKLLGAQWLKSRRSNSQGNCVELAELPGGQVAMRNSRHPEGPALIYTRPEIEALILGAKDGDFDHLIASRN</sequence>
<reference evidence="2" key="1">
    <citation type="submission" date="2020-07" db="EMBL/GenBank/DDBJ databases">
        <authorList>
            <person name="Tarantini F.S."/>
            <person name="Hong K.W."/>
            <person name="Chan K.G."/>
        </authorList>
    </citation>
    <scope>NUCLEOTIDE SEQUENCE</scope>
    <source>
        <strain evidence="2">32-07</strain>
    </source>
</reference>
<keyword evidence="3" id="KW-1185">Reference proteome</keyword>
<organism evidence="2 3">
    <name type="scientific">Actinomadura graeca</name>
    <dbReference type="NCBI Taxonomy" id="2750812"/>
    <lineage>
        <taxon>Bacteria</taxon>
        <taxon>Bacillati</taxon>
        <taxon>Actinomycetota</taxon>
        <taxon>Actinomycetes</taxon>
        <taxon>Streptosporangiales</taxon>
        <taxon>Thermomonosporaceae</taxon>
        <taxon>Actinomadura</taxon>
    </lineage>
</organism>
<proteinExistence type="predicted"/>
<protein>
    <submittedName>
        <fullName evidence="2">DUF397 domain-containing protein</fullName>
    </submittedName>
</protein>
<name>A0ABX8R3A9_9ACTN</name>
<dbReference type="EMBL" id="CP059572">
    <property type="protein sequence ID" value="QXJ24177.1"/>
    <property type="molecule type" value="Genomic_DNA"/>
</dbReference>
<evidence type="ECO:0000259" key="1">
    <source>
        <dbReference type="Pfam" id="PF04149"/>
    </source>
</evidence>
<evidence type="ECO:0000313" key="2">
    <source>
        <dbReference type="EMBL" id="QXJ24177.1"/>
    </source>
</evidence>
<evidence type="ECO:0000313" key="3">
    <source>
        <dbReference type="Proteomes" id="UP001049518"/>
    </source>
</evidence>
<dbReference type="Proteomes" id="UP001049518">
    <property type="component" value="Chromosome"/>
</dbReference>
<feature type="domain" description="DUF397" evidence="1">
    <location>
        <begin position="29"/>
        <end position="82"/>
    </location>
</feature>
<dbReference type="Pfam" id="PF04149">
    <property type="entry name" value="DUF397"/>
    <property type="match status" value="1"/>
</dbReference>
<dbReference type="InterPro" id="IPR007278">
    <property type="entry name" value="DUF397"/>
</dbReference>